<dbReference type="AlphaFoldDB" id="A0A1Y2AIB1"/>
<comment type="caution">
    <text evidence="2">The sequence shown here is derived from an EMBL/GenBank/DDBJ whole genome shotgun (WGS) entry which is preliminary data.</text>
</comment>
<evidence type="ECO:0000313" key="2">
    <source>
        <dbReference type="EMBL" id="ORY22318.1"/>
    </source>
</evidence>
<dbReference type="Proteomes" id="UP000193986">
    <property type="component" value="Unassembled WGS sequence"/>
</dbReference>
<keyword evidence="3" id="KW-1185">Reference proteome</keyword>
<gene>
    <name evidence="2" type="ORF">BCR39DRAFT_562364</name>
</gene>
<feature type="region of interest" description="Disordered" evidence="1">
    <location>
        <begin position="111"/>
        <end position="131"/>
    </location>
</feature>
<evidence type="ECO:0000256" key="1">
    <source>
        <dbReference type="SAM" id="MobiDB-lite"/>
    </source>
</evidence>
<reference evidence="2 3" key="1">
    <citation type="submission" date="2016-07" db="EMBL/GenBank/DDBJ databases">
        <title>Pervasive Adenine N6-methylation of Active Genes in Fungi.</title>
        <authorList>
            <consortium name="DOE Joint Genome Institute"/>
            <person name="Mondo S.J."/>
            <person name="Dannebaum R.O."/>
            <person name="Kuo R.C."/>
            <person name="Labutti K."/>
            <person name="Haridas S."/>
            <person name="Kuo A."/>
            <person name="Salamov A."/>
            <person name="Ahrendt S.R."/>
            <person name="Lipzen A."/>
            <person name="Sullivan W."/>
            <person name="Andreopoulos W.B."/>
            <person name="Clum A."/>
            <person name="Lindquist E."/>
            <person name="Daum C."/>
            <person name="Ramamoorthy G.K."/>
            <person name="Gryganskyi A."/>
            <person name="Culley D."/>
            <person name="Magnuson J.K."/>
            <person name="James T.Y."/>
            <person name="O'Malley M.A."/>
            <person name="Stajich J.E."/>
            <person name="Spatafora J.W."/>
            <person name="Visel A."/>
            <person name="Grigoriev I.V."/>
        </authorList>
    </citation>
    <scope>NUCLEOTIDE SEQUENCE [LARGE SCALE GENOMIC DNA]</scope>
    <source>
        <strain evidence="2 3">68-887.2</strain>
    </source>
</reference>
<name>A0A1Y2AIB1_9TREE</name>
<feature type="compositionally biased region" description="Polar residues" evidence="1">
    <location>
        <begin position="111"/>
        <end position="124"/>
    </location>
</feature>
<accession>A0A1Y2AIB1</accession>
<dbReference type="InParanoid" id="A0A1Y2AIB1"/>
<protein>
    <submittedName>
        <fullName evidence="2">Uncharacterized protein</fullName>
    </submittedName>
</protein>
<proteinExistence type="predicted"/>
<organism evidence="2 3">
    <name type="scientific">Naematelia encephala</name>
    <dbReference type="NCBI Taxonomy" id="71784"/>
    <lineage>
        <taxon>Eukaryota</taxon>
        <taxon>Fungi</taxon>
        <taxon>Dikarya</taxon>
        <taxon>Basidiomycota</taxon>
        <taxon>Agaricomycotina</taxon>
        <taxon>Tremellomycetes</taxon>
        <taxon>Tremellales</taxon>
        <taxon>Naemateliaceae</taxon>
        <taxon>Naematelia</taxon>
    </lineage>
</organism>
<dbReference type="OrthoDB" id="10663028at2759"/>
<evidence type="ECO:0000313" key="3">
    <source>
        <dbReference type="Proteomes" id="UP000193986"/>
    </source>
</evidence>
<sequence length="274" mass="31049">MSCLAPADEDLTFTFRSRRHSGLCISCSHEPRGEDQCLHAFDNVACHGQGRSHLSKLSEVEDCLESVRHLQSPRLDSSPLQLPDQGDDTGIISYTGTDDSFHSDHEDTITQENVSSGTTTSPSLSEEYEETGSKRIQAEKAMLKRALVCMSKALKAKALPESRRKRWRKLDVTLDEIVLPALRDLRKEPFKRTQWHNRGGYFMDLPLAYYLRYQARIKTGDRDRSSILKGLVDRAEDRPTGRVVTAIRKFENEQGRKVRFRGPGGCLSVKPKRT</sequence>
<dbReference type="EMBL" id="MCFC01000095">
    <property type="protein sequence ID" value="ORY22318.1"/>
    <property type="molecule type" value="Genomic_DNA"/>
</dbReference>